<dbReference type="Proteomes" id="UP000472521">
    <property type="component" value="Unassembled WGS sequence"/>
</dbReference>
<reference evidence="1 8" key="2">
    <citation type="submission" date="2019-02" db="EMBL/GenBank/DDBJ databases">
        <title>Genome sequencing of Clostridium botulinum clinical isolates.</title>
        <authorList>
            <person name="Brunt J."/>
            <person name="Van Vliet A.H.M."/>
            <person name="Stringer S.C."/>
            <person name="Grant K.A."/>
            <person name="Carter A.C."/>
            <person name="Peck M.W."/>
        </authorList>
    </citation>
    <scope>NUCLEOTIDE SEQUENCE [LARGE SCALE GENOMIC DNA]</scope>
    <source>
        <strain evidence="1 8">H142660711</strain>
    </source>
</reference>
<sequence>MKKKLILIICILFLLFLPLSYKYKIYKNKDLNYVVEQHMTHGLFNKYKMHSINSLNLTFSDGNIAVVKVYGTSNSSPHKSISYNLFLTKSKNGAWKVKKISENYKYSKEKTPDAP</sequence>
<evidence type="ECO:0000313" key="1">
    <source>
        <dbReference type="EMBL" id="NEZ91285.1"/>
    </source>
</evidence>
<evidence type="ECO:0000313" key="8">
    <source>
        <dbReference type="Proteomes" id="UP000473887"/>
    </source>
</evidence>
<dbReference type="EMBL" id="SWRJ01000007">
    <property type="protein sequence ID" value="NFI23031.1"/>
    <property type="molecule type" value="Genomic_DNA"/>
</dbReference>
<dbReference type="RefSeq" id="WP_003357214.1">
    <property type="nucleotide sequence ID" value="NZ_AP025140.1"/>
</dbReference>
<evidence type="ECO:0000313" key="6">
    <source>
        <dbReference type="EMBL" id="QRI53944.1"/>
    </source>
</evidence>
<evidence type="ECO:0000313" key="10">
    <source>
        <dbReference type="Proteomes" id="UP000480039"/>
    </source>
</evidence>
<name>A0A0A2HC47_CLOBO</name>
<dbReference type="AlphaFoldDB" id="A0A0A2HC47"/>
<proteinExistence type="predicted"/>
<reference evidence="6" key="4">
    <citation type="submission" date="2021-02" db="EMBL/GenBank/DDBJ databases">
        <authorList>
            <person name="Dover N."/>
            <person name="Barash J.R."/>
            <person name="Bell J.M."/>
            <person name="Sylvester M.D."/>
            <person name="Arnon S."/>
        </authorList>
    </citation>
    <scope>NUCLEOTIDE SEQUENCE</scope>
    <source>
        <strain evidence="6">IBCA10-7060</strain>
    </source>
</reference>
<dbReference type="EMBL" id="SWQE01000003">
    <property type="protein sequence ID" value="NFJ08068.1"/>
    <property type="molecule type" value="Genomic_DNA"/>
</dbReference>
<dbReference type="Proteomes" id="UP000480039">
    <property type="component" value="Unassembled WGS sequence"/>
</dbReference>
<evidence type="ECO:0000313" key="7">
    <source>
        <dbReference type="Proteomes" id="UP000472521"/>
    </source>
</evidence>
<dbReference type="EMBL" id="SWND01000016">
    <property type="protein sequence ID" value="NFF03583.1"/>
    <property type="molecule type" value="Genomic_DNA"/>
</dbReference>
<evidence type="ECO:0000313" key="11">
    <source>
        <dbReference type="Proteomes" id="UP000482543"/>
    </source>
</evidence>
<accession>A0A0A2HC47</accession>
<dbReference type="EMBL" id="CP069280">
    <property type="protein sequence ID" value="QRI53944.1"/>
    <property type="molecule type" value="Genomic_DNA"/>
</dbReference>
<protein>
    <submittedName>
        <fullName evidence="2">Uncharacterized protein</fullName>
    </submittedName>
</protein>
<reference evidence="6 12" key="1">
    <citation type="journal article" date="2014" name="J. Infect. Dis.">
        <title>Molecular characterization of a novel botulinum neurotoxin type H gene.</title>
        <authorList>
            <person name="Dover N."/>
            <person name="Barash J.R."/>
            <person name="Hill K.K."/>
            <person name="Xie G."/>
            <person name="Arnon S.S."/>
        </authorList>
    </citation>
    <scope>NUCLEOTIDE SEQUENCE [LARGE SCALE GENOMIC DNA]</scope>
    <source>
        <strain evidence="6 12">IBCA10-7060</strain>
    </source>
</reference>
<gene>
    <name evidence="1" type="ORF">EXM69_04840</name>
    <name evidence="3" type="ORF">FC794_15855</name>
    <name evidence="5" type="ORF">FC871_06150</name>
    <name evidence="4" type="ORF">FC964_17000</name>
    <name evidence="2" type="ORF">FCV25_17920</name>
    <name evidence="6" type="ORF">JQS73_02110</name>
</gene>
<dbReference type="Proteomes" id="UP000663464">
    <property type="component" value="Chromosome"/>
</dbReference>
<dbReference type="Proteomes" id="UP000473887">
    <property type="component" value="Unassembled WGS sequence"/>
</dbReference>
<evidence type="ECO:0000313" key="12">
    <source>
        <dbReference type="Proteomes" id="UP000663464"/>
    </source>
</evidence>
<evidence type="ECO:0000313" key="4">
    <source>
        <dbReference type="EMBL" id="NFI23031.1"/>
    </source>
</evidence>
<organism evidence="2 7">
    <name type="scientific">Clostridium botulinum</name>
    <dbReference type="NCBI Taxonomy" id="1491"/>
    <lineage>
        <taxon>Bacteria</taxon>
        <taxon>Bacillati</taxon>
        <taxon>Bacillota</taxon>
        <taxon>Clostridia</taxon>
        <taxon>Eubacteriales</taxon>
        <taxon>Clostridiaceae</taxon>
        <taxon>Clostridium</taxon>
    </lineage>
</organism>
<reference evidence="7 9" key="3">
    <citation type="submission" date="2019-04" db="EMBL/GenBank/DDBJ databases">
        <title>Genome sequencing of Clostridium botulinum Groups I-IV and Clostridium butyricum.</title>
        <authorList>
            <person name="Brunt J."/>
            <person name="Van Vliet A.H.M."/>
            <person name="Stringer S.C."/>
            <person name="Carter A.T."/>
            <person name="Peck M.W."/>
        </authorList>
    </citation>
    <scope>NUCLEOTIDE SEQUENCE [LARGE SCALE GENOMIC DNA]</scope>
    <source>
        <strain evidence="5 10">Colworth BL30</strain>
        <strain evidence="4 11">IFR 15/034</strain>
        <strain evidence="3 9">IFR 18/037</strain>
        <strain evidence="2 7">IFR 18/054</strain>
    </source>
</reference>
<dbReference type="EMBL" id="SGKC01000006">
    <property type="protein sequence ID" value="NEZ91285.1"/>
    <property type="molecule type" value="Genomic_DNA"/>
</dbReference>
<dbReference type="Proteomes" id="UP000478995">
    <property type="component" value="Unassembled WGS sequence"/>
</dbReference>
<evidence type="ECO:0000313" key="5">
    <source>
        <dbReference type="EMBL" id="NFJ08068.1"/>
    </source>
</evidence>
<dbReference type="Proteomes" id="UP000482543">
    <property type="component" value="Unassembled WGS sequence"/>
</dbReference>
<dbReference type="OrthoDB" id="1932269at2"/>
<evidence type="ECO:0000313" key="2">
    <source>
        <dbReference type="EMBL" id="NFF03583.1"/>
    </source>
</evidence>
<evidence type="ECO:0000313" key="9">
    <source>
        <dbReference type="Proteomes" id="UP000478995"/>
    </source>
</evidence>
<dbReference type="OMA" id="RYICTFF"/>
<dbReference type="EMBL" id="SWOY01000008">
    <property type="protein sequence ID" value="NFG18225.1"/>
    <property type="molecule type" value="Genomic_DNA"/>
</dbReference>
<evidence type="ECO:0000313" key="3">
    <source>
        <dbReference type="EMBL" id="NFG18225.1"/>
    </source>
</evidence>